<comment type="caution">
    <text evidence="2">The sequence shown here is derived from an EMBL/GenBank/DDBJ whole genome shotgun (WGS) entry which is preliminary data.</text>
</comment>
<keyword evidence="1" id="KW-0812">Transmembrane</keyword>
<proteinExistence type="predicted"/>
<reference evidence="2 3" key="1">
    <citation type="submission" date="2012-03" db="EMBL/GenBank/DDBJ databases">
        <authorList>
            <person name="Durkin A.S."/>
            <person name="McCorrison J."/>
            <person name="Torralba M."/>
            <person name="Gillis M."/>
            <person name="Methe B."/>
            <person name="Sutton G."/>
            <person name="Nelson K.E."/>
        </authorList>
    </citation>
    <scope>NUCLEOTIDE SEQUENCE [LARGE SCALE GENOMIC DNA]</scope>
    <source>
        <strain evidence="2 3">F0468</strain>
    </source>
</reference>
<keyword evidence="1" id="KW-0472">Membrane</keyword>
<feature type="transmembrane region" description="Helical" evidence="1">
    <location>
        <begin position="133"/>
        <end position="158"/>
    </location>
</feature>
<evidence type="ECO:0000313" key="3">
    <source>
        <dbReference type="Proteomes" id="UP000005039"/>
    </source>
</evidence>
<organism evidence="2 3">
    <name type="scientific">Lachnoanaerobaculum saburreum F0468</name>
    <dbReference type="NCBI Taxonomy" id="1095750"/>
    <lineage>
        <taxon>Bacteria</taxon>
        <taxon>Bacillati</taxon>
        <taxon>Bacillota</taxon>
        <taxon>Clostridia</taxon>
        <taxon>Lachnospirales</taxon>
        <taxon>Lachnospiraceae</taxon>
        <taxon>Lachnoanaerobaculum</taxon>
    </lineage>
</organism>
<feature type="transmembrane region" description="Helical" evidence="1">
    <location>
        <begin position="51"/>
        <end position="84"/>
    </location>
</feature>
<dbReference type="RefSeq" id="WP_008754190.1">
    <property type="nucleotide sequence ID" value="NZ_AJGH01000077.1"/>
</dbReference>
<keyword evidence="3" id="KW-1185">Reference proteome</keyword>
<name>I0R7A9_9FIRM</name>
<accession>I0R7A9</accession>
<dbReference type="Proteomes" id="UP000005039">
    <property type="component" value="Unassembled WGS sequence"/>
</dbReference>
<evidence type="ECO:0000313" key="2">
    <source>
        <dbReference type="EMBL" id="EIC95567.1"/>
    </source>
</evidence>
<feature type="transmembrane region" description="Helical" evidence="1">
    <location>
        <begin position="96"/>
        <end position="121"/>
    </location>
</feature>
<dbReference type="EMBL" id="AJGH01000077">
    <property type="protein sequence ID" value="EIC95567.1"/>
    <property type="molecule type" value="Genomic_DNA"/>
</dbReference>
<evidence type="ECO:0000256" key="1">
    <source>
        <dbReference type="SAM" id="Phobius"/>
    </source>
</evidence>
<protein>
    <submittedName>
        <fullName evidence="2">Uncharacterized protein</fullName>
    </submittedName>
</protein>
<sequence length="163" mass="19191">MKSNNKDKNRPIKVVFIYYFTIIIFFVMMSLDLKGNDFWHEIDFGVLDDIFQILCSLCSFLYIMLAISGIGLAIAALFPLYFGVLIMKYAPKLNDWIYIIKNIVYCMVLMYISSFISVFVMENLKFRGIKMLYHSYILFYMKLNIIPMLIGITGGYIWRRLSD</sequence>
<gene>
    <name evidence="2" type="ORF">HMPREF9970_0210</name>
</gene>
<dbReference type="AlphaFoldDB" id="I0R7A9"/>
<keyword evidence="1" id="KW-1133">Transmembrane helix</keyword>
<dbReference type="OrthoDB" id="9987442at2"/>
<feature type="transmembrane region" description="Helical" evidence="1">
    <location>
        <begin position="12"/>
        <end position="31"/>
    </location>
</feature>